<keyword evidence="4" id="KW-1185">Reference proteome</keyword>
<dbReference type="Pfam" id="PF04909">
    <property type="entry name" value="Amidohydro_2"/>
    <property type="match status" value="1"/>
</dbReference>
<sequence length="278" mass="32256">MTIDSHQHFWKFDPVRDAWIDTSMNTIQRDFMPLDLKPELEKTGFDGCIAVQADQSAMETQFLLNLANEFPWIQKVVGWVDLNSPEIESKLESHMSEPKLAGFRMILQVLEPEAMEDPKFLYGISLLQKYGFTYDILIYPKHLKAAFELAKKYPDQPFVLDHLAKPNIKGGEYEFWKQGISGISELPNVWCKVSGMVTEADWKHWKPEDFKLYLDHISDSFGSKRLMFGSDWPVCLLAGNYSTVFDLAYHYYKSFSQEEQKGIFGNNACEFYGIKRNE</sequence>
<proteinExistence type="inferred from homology"/>
<accession>A0A1W2H7A7</accession>
<evidence type="ECO:0000259" key="2">
    <source>
        <dbReference type="Pfam" id="PF04909"/>
    </source>
</evidence>
<dbReference type="InterPro" id="IPR006680">
    <property type="entry name" value="Amidohydro-rel"/>
</dbReference>
<dbReference type="PANTHER" id="PTHR43569">
    <property type="entry name" value="AMIDOHYDROLASE"/>
    <property type="match status" value="1"/>
</dbReference>
<dbReference type="STRING" id="758820.SAMN00777080_3151"/>
<dbReference type="EMBL" id="LT838813">
    <property type="protein sequence ID" value="SMD44528.1"/>
    <property type="molecule type" value="Genomic_DNA"/>
</dbReference>
<dbReference type="Proteomes" id="UP000192333">
    <property type="component" value="Chromosome I"/>
</dbReference>
<dbReference type="GO" id="GO:0016787">
    <property type="term" value="F:hydrolase activity"/>
    <property type="evidence" value="ECO:0007669"/>
    <property type="project" value="InterPro"/>
</dbReference>
<reference evidence="4" key="1">
    <citation type="submission" date="2017-04" db="EMBL/GenBank/DDBJ databases">
        <authorList>
            <person name="Varghese N."/>
            <person name="Submissions S."/>
        </authorList>
    </citation>
    <scope>NUCLEOTIDE SEQUENCE [LARGE SCALE GENOMIC DNA]</scope>
    <source>
        <strain evidence="4">DSM 16537</strain>
    </source>
</reference>
<dbReference type="SUPFAM" id="SSF51556">
    <property type="entry name" value="Metallo-dependent hydrolases"/>
    <property type="match status" value="1"/>
</dbReference>
<name>A0A1W2H7A7_9BACT</name>
<organism evidence="3 4">
    <name type="scientific">Aquiflexum balticum DSM 16537</name>
    <dbReference type="NCBI Taxonomy" id="758820"/>
    <lineage>
        <taxon>Bacteria</taxon>
        <taxon>Pseudomonadati</taxon>
        <taxon>Bacteroidota</taxon>
        <taxon>Cytophagia</taxon>
        <taxon>Cytophagales</taxon>
        <taxon>Cyclobacteriaceae</taxon>
        <taxon>Aquiflexum</taxon>
    </lineage>
</organism>
<protein>
    <submittedName>
        <fullName evidence="3">L-fuconolactonase</fullName>
    </submittedName>
</protein>
<comment type="similarity">
    <text evidence="1">Belongs to the metallo-dependent hydrolases superfamily.</text>
</comment>
<dbReference type="Gene3D" id="3.20.20.140">
    <property type="entry name" value="Metal-dependent hydrolases"/>
    <property type="match status" value="1"/>
</dbReference>
<evidence type="ECO:0000313" key="3">
    <source>
        <dbReference type="EMBL" id="SMD44528.1"/>
    </source>
</evidence>
<gene>
    <name evidence="3" type="ORF">SAMN00777080_3151</name>
</gene>
<dbReference type="InterPro" id="IPR032466">
    <property type="entry name" value="Metal_Hydrolase"/>
</dbReference>
<dbReference type="PANTHER" id="PTHR43569:SF2">
    <property type="entry name" value="AMIDOHYDROLASE-RELATED DOMAIN-CONTAINING PROTEIN"/>
    <property type="match status" value="1"/>
</dbReference>
<feature type="domain" description="Amidohydrolase-related" evidence="2">
    <location>
        <begin position="3"/>
        <end position="274"/>
    </location>
</feature>
<evidence type="ECO:0000313" key="4">
    <source>
        <dbReference type="Proteomes" id="UP000192333"/>
    </source>
</evidence>
<evidence type="ECO:0000256" key="1">
    <source>
        <dbReference type="ARBA" id="ARBA00038310"/>
    </source>
</evidence>
<dbReference type="OrthoDB" id="5450317at2"/>
<dbReference type="RefSeq" id="WP_084121304.1">
    <property type="nucleotide sequence ID" value="NZ_LT838813.1"/>
</dbReference>
<dbReference type="InterPro" id="IPR052350">
    <property type="entry name" value="Metallo-dep_Lactonases"/>
</dbReference>
<dbReference type="AlphaFoldDB" id="A0A1W2H7A7"/>